<sequence length="136" mass="15493">MHFFRNIHFKSVSLIITTYNQEQHLKMVLDSVLNLACLPNEVLIADDGGDTQALIESYRPLFAQKNLLLKHVWQEDLGFRATKNRNNAIKEACGEYIIIIDTDTILSPMFIADHMHFARPNVLLQGGCLLLNPKES</sequence>
<dbReference type="InterPro" id="IPR050834">
    <property type="entry name" value="Glycosyltransf_2"/>
</dbReference>
<dbReference type="EMBL" id="AP024819">
    <property type="protein sequence ID" value="BCZ18635.1"/>
    <property type="molecule type" value="Genomic_DNA"/>
</dbReference>
<protein>
    <recommendedName>
        <fullName evidence="1">Glycosyltransferase 2-like domain-containing protein</fullName>
    </recommendedName>
</protein>
<evidence type="ECO:0000313" key="2">
    <source>
        <dbReference type="EMBL" id="BCZ18635.1"/>
    </source>
</evidence>
<feature type="domain" description="Glycosyltransferase 2-like" evidence="1">
    <location>
        <begin position="13"/>
        <end position="117"/>
    </location>
</feature>
<gene>
    <name evidence="2" type="ORF">NHP190012_02770</name>
</gene>
<dbReference type="SUPFAM" id="SSF53448">
    <property type="entry name" value="Nucleotide-diphospho-sugar transferases"/>
    <property type="match status" value="1"/>
</dbReference>
<dbReference type="Gene3D" id="3.90.550.10">
    <property type="entry name" value="Spore Coat Polysaccharide Biosynthesis Protein SpsA, Chain A"/>
    <property type="match status" value="1"/>
</dbReference>
<accession>A0ABM7SGD1</accession>
<keyword evidence="3" id="KW-1185">Reference proteome</keyword>
<proteinExistence type="predicted"/>
<reference evidence="2 3" key="1">
    <citation type="submission" date="2021-07" db="EMBL/GenBank/DDBJ databases">
        <title>Novel Helicobacter sp. Isolated from a cat.</title>
        <authorList>
            <person name="Rimbara E."/>
            <person name="Suzuki M."/>
        </authorList>
    </citation>
    <scope>NUCLEOTIDE SEQUENCE [LARGE SCALE GENOMIC DNA]</scope>
    <source>
        <strain evidence="3">NHP19-012</strain>
    </source>
</reference>
<dbReference type="InterPro" id="IPR029044">
    <property type="entry name" value="Nucleotide-diphossugar_trans"/>
</dbReference>
<dbReference type="PANTHER" id="PTHR43685:SF3">
    <property type="entry name" value="SLR2126 PROTEIN"/>
    <property type="match status" value="1"/>
</dbReference>
<name>A0ABM7SGD1_9HELI</name>
<dbReference type="InterPro" id="IPR001173">
    <property type="entry name" value="Glyco_trans_2-like"/>
</dbReference>
<evidence type="ECO:0000313" key="3">
    <source>
        <dbReference type="Proteomes" id="UP000826146"/>
    </source>
</evidence>
<dbReference type="Pfam" id="PF00535">
    <property type="entry name" value="Glycos_transf_2"/>
    <property type="match status" value="1"/>
</dbReference>
<evidence type="ECO:0000259" key="1">
    <source>
        <dbReference type="Pfam" id="PF00535"/>
    </source>
</evidence>
<dbReference type="PANTHER" id="PTHR43685">
    <property type="entry name" value="GLYCOSYLTRANSFERASE"/>
    <property type="match status" value="1"/>
</dbReference>
<organism evidence="2 3">
    <name type="scientific">Helicobacter gastrofelis</name>
    <dbReference type="NCBI Taxonomy" id="2849642"/>
    <lineage>
        <taxon>Bacteria</taxon>
        <taxon>Pseudomonadati</taxon>
        <taxon>Campylobacterota</taxon>
        <taxon>Epsilonproteobacteria</taxon>
        <taxon>Campylobacterales</taxon>
        <taxon>Helicobacteraceae</taxon>
        <taxon>Helicobacter</taxon>
    </lineage>
</organism>
<dbReference type="Proteomes" id="UP000826146">
    <property type="component" value="Chromosome"/>
</dbReference>